<dbReference type="AlphaFoldDB" id="A0A9D4Y0C5"/>
<evidence type="ECO:0000313" key="3">
    <source>
        <dbReference type="Proteomes" id="UP001058974"/>
    </source>
</evidence>
<accession>A0A9D4Y0C5</accession>
<reference evidence="2 3" key="1">
    <citation type="journal article" date="2022" name="Nat. Genet.">
        <title>Improved pea reference genome and pan-genome highlight genomic features and evolutionary characteristics.</title>
        <authorList>
            <person name="Yang T."/>
            <person name="Liu R."/>
            <person name="Luo Y."/>
            <person name="Hu S."/>
            <person name="Wang D."/>
            <person name="Wang C."/>
            <person name="Pandey M.K."/>
            <person name="Ge S."/>
            <person name="Xu Q."/>
            <person name="Li N."/>
            <person name="Li G."/>
            <person name="Huang Y."/>
            <person name="Saxena R.K."/>
            <person name="Ji Y."/>
            <person name="Li M."/>
            <person name="Yan X."/>
            <person name="He Y."/>
            <person name="Liu Y."/>
            <person name="Wang X."/>
            <person name="Xiang C."/>
            <person name="Varshney R.K."/>
            <person name="Ding H."/>
            <person name="Gao S."/>
            <person name="Zong X."/>
        </authorList>
    </citation>
    <scope>NUCLEOTIDE SEQUENCE [LARGE SCALE GENOMIC DNA]</scope>
    <source>
        <strain evidence="2 3">cv. Zhongwan 6</strain>
    </source>
</reference>
<gene>
    <name evidence="2" type="ORF">KIW84_033084</name>
</gene>
<proteinExistence type="predicted"/>
<dbReference type="Gramene" id="Psat03G0308400-T1">
    <property type="protein sequence ID" value="KAI5427921.1"/>
    <property type="gene ID" value="KIW84_033084"/>
</dbReference>
<evidence type="ECO:0000256" key="1">
    <source>
        <dbReference type="SAM" id="MobiDB-lite"/>
    </source>
</evidence>
<evidence type="ECO:0000313" key="2">
    <source>
        <dbReference type="EMBL" id="KAI5427921.1"/>
    </source>
</evidence>
<name>A0A9D4Y0C5_PEA</name>
<feature type="region of interest" description="Disordered" evidence="1">
    <location>
        <begin position="186"/>
        <end position="210"/>
    </location>
</feature>
<organism evidence="2 3">
    <name type="scientific">Pisum sativum</name>
    <name type="common">Garden pea</name>
    <name type="synonym">Lathyrus oleraceus</name>
    <dbReference type="NCBI Taxonomy" id="3888"/>
    <lineage>
        <taxon>Eukaryota</taxon>
        <taxon>Viridiplantae</taxon>
        <taxon>Streptophyta</taxon>
        <taxon>Embryophyta</taxon>
        <taxon>Tracheophyta</taxon>
        <taxon>Spermatophyta</taxon>
        <taxon>Magnoliopsida</taxon>
        <taxon>eudicotyledons</taxon>
        <taxon>Gunneridae</taxon>
        <taxon>Pentapetalae</taxon>
        <taxon>rosids</taxon>
        <taxon>fabids</taxon>
        <taxon>Fabales</taxon>
        <taxon>Fabaceae</taxon>
        <taxon>Papilionoideae</taxon>
        <taxon>50 kb inversion clade</taxon>
        <taxon>NPAAA clade</taxon>
        <taxon>Hologalegina</taxon>
        <taxon>IRL clade</taxon>
        <taxon>Fabeae</taxon>
        <taxon>Lathyrus</taxon>
    </lineage>
</organism>
<protein>
    <submittedName>
        <fullName evidence="2">Uncharacterized protein</fullName>
    </submittedName>
</protein>
<sequence length="284" mass="32664">MMVEMFMLSVDMTLIFGPSLKHMIFFKGMDLSFNIDDVKLWWKHEEGCLQKDLKPFVNDEDVTMLTLFAEKNICNVKIYTEPRLSRGEMTYMERLIENQKGHQSVKENESVKDNESIEDSLDDIHFEDSEEKRMYDFNEDIDEGLNIEVDNGESRRESVDGAGTTSQVKVPKPAFRTFIGPRPKLFKSTIKPMPIDTNREKGQTSTYKPSMSDHVKLMISIKKKAKHVEIPKRISDRLRTLKTRDIVGPGMHVEDPFVIPEEDTSVGSAGGNKTWNDIHKSLTQ</sequence>
<feature type="compositionally biased region" description="Polar residues" evidence="1">
    <location>
        <begin position="265"/>
        <end position="275"/>
    </location>
</feature>
<dbReference type="Proteomes" id="UP001058974">
    <property type="component" value="Chromosome 3"/>
</dbReference>
<keyword evidence="3" id="KW-1185">Reference proteome</keyword>
<comment type="caution">
    <text evidence="2">The sequence shown here is derived from an EMBL/GenBank/DDBJ whole genome shotgun (WGS) entry which is preliminary data.</text>
</comment>
<feature type="region of interest" description="Disordered" evidence="1">
    <location>
        <begin position="261"/>
        <end position="284"/>
    </location>
</feature>
<dbReference type="EMBL" id="JAMSHJ010000003">
    <property type="protein sequence ID" value="KAI5427921.1"/>
    <property type="molecule type" value="Genomic_DNA"/>
</dbReference>